<proteinExistence type="predicted"/>
<name>A0A7J5X646_DISMA</name>
<organism evidence="1 2">
    <name type="scientific">Dissostichus mawsoni</name>
    <name type="common">Antarctic cod</name>
    <dbReference type="NCBI Taxonomy" id="36200"/>
    <lineage>
        <taxon>Eukaryota</taxon>
        <taxon>Metazoa</taxon>
        <taxon>Chordata</taxon>
        <taxon>Craniata</taxon>
        <taxon>Vertebrata</taxon>
        <taxon>Euteleostomi</taxon>
        <taxon>Actinopterygii</taxon>
        <taxon>Neopterygii</taxon>
        <taxon>Teleostei</taxon>
        <taxon>Neoteleostei</taxon>
        <taxon>Acanthomorphata</taxon>
        <taxon>Eupercaria</taxon>
        <taxon>Perciformes</taxon>
        <taxon>Notothenioidei</taxon>
        <taxon>Nototheniidae</taxon>
        <taxon>Dissostichus</taxon>
    </lineage>
</organism>
<sequence>MGSSMASRTTNASSWWPTTSKWPEVVATGSVTARGLPLDRLRAPAAVMPAAAPCQSARVTEAQRRMKQRFDKRRRVRAPSFTVGDWVRIHRLTGTTSY</sequence>
<reference evidence="1 2" key="1">
    <citation type="submission" date="2020-03" db="EMBL/GenBank/DDBJ databases">
        <title>Dissostichus mawsoni Genome sequencing and assembly.</title>
        <authorList>
            <person name="Park H."/>
        </authorList>
    </citation>
    <scope>NUCLEOTIDE SEQUENCE [LARGE SCALE GENOMIC DNA]</scope>
    <source>
        <strain evidence="1">DM0001</strain>
        <tissue evidence="1">Muscle</tissue>
    </source>
</reference>
<keyword evidence="2" id="KW-1185">Reference proteome</keyword>
<evidence type="ECO:0000313" key="1">
    <source>
        <dbReference type="EMBL" id="KAF3832147.1"/>
    </source>
</evidence>
<evidence type="ECO:0000313" key="2">
    <source>
        <dbReference type="Proteomes" id="UP000518266"/>
    </source>
</evidence>
<protein>
    <submittedName>
        <fullName evidence="1">Uncharacterized protein</fullName>
    </submittedName>
</protein>
<dbReference type="Proteomes" id="UP000518266">
    <property type="component" value="Unassembled WGS sequence"/>
</dbReference>
<gene>
    <name evidence="1" type="ORF">F7725_025812</name>
</gene>
<accession>A0A7J5X646</accession>
<comment type="caution">
    <text evidence="1">The sequence shown here is derived from an EMBL/GenBank/DDBJ whole genome shotgun (WGS) entry which is preliminary data.</text>
</comment>
<dbReference type="EMBL" id="JAAKFY010000027">
    <property type="protein sequence ID" value="KAF3832147.1"/>
    <property type="molecule type" value="Genomic_DNA"/>
</dbReference>
<dbReference type="AlphaFoldDB" id="A0A7J5X646"/>